<proteinExistence type="predicted"/>
<name>A0A836C7N2_9STRA</name>
<comment type="caution">
    <text evidence="2">The sequence shown here is derived from an EMBL/GenBank/DDBJ whole genome shotgun (WGS) entry which is preliminary data.</text>
</comment>
<accession>A0A836C7N2</accession>
<protein>
    <submittedName>
        <fullName evidence="2">Uncharacterized protein</fullName>
    </submittedName>
</protein>
<feature type="region of interest" description="Disordered" evidence="1">
    <location>
        <begin position="21"/>
        <end position="46"/>
    </location>
</feature>
<dbReference type="Proteomes" id="UP000664859">
    <property type="component" value="Unassembled WGS sequence"/>
</dbReference>
<evidence type="ECO:0000256" key="1">
    <source>
        <dbReference type="SAM" id="MobiDB-lite"/>
    </source>
</evidence>
<keyword evidence="3" id="KW-1185">Reference proteome</keyword>
<evidence type="ECO:0000313" key="2">
    <source>
        <dbReference type="EMBL" id="KAG5175704.1"/>
    </source>
</evidence>
<evidence type="ECO:0000313" key="3">
    <source>
        <dbReference type="Proteomes" id="UP000664859"/>
    </source>
</evidence>
<dbReference type="EMBL" id="JAFCMP010000547">
    <property type="protein sequence ID" value="KAG5175704.1"/>
    <property type="molecule type" value="Genomic_DNA"/>
</dbReference>
<gene>
    <name evidence="2" type="ORF">JKP88DRAFT_97780</name>
</gene>
<dbReference type="AlphaFoldDB" id="A0A836C7N2"/>
<sequence>MLAKIAHAETTAYRHRAAHLLRRRRMQPPHTQESTKSSRRHNGRGGVNMAPALCRRRRHCAAAPPWTGRVRAHWRRRLGKKHNLRGATAQQGQHASAATSLCPRVRRAVINKDQNCAPSFAPALMWWEGRGEAQPLEHVRVAARCCPQCASPLAVTLMRGGAREGGAQARGGTDERGLLGGETTLRGGGGGAYYDYQTTNDHQEREGAGPGTGHRRHHYHHHRVFKGGELVPLAHPRSRAAMSRGRLRRRFSSYQRRCRICCCVSDV</sequence>
<reference evidence="2" key="1">
    <citation type="submission" date="2021-02" db="EMBL/GenBank/DDBJ databases">
        <title>First Annotated Genome of the Yellow-green Alga Tribonema minus.</title>
        <authorList>
            <person name="Mahan K.M."/>
        </authorList>
    </citation>
    <scope>NUCLEOTIDE SEQUENCE</scope>
    <source>
        <strain evidence="2">UTEX B ZZ1240</strain>
    </source>
</reference>
<organism evidence="2 3">
    <name type="scientific">Tribonema minus</name>
    <dbReference type="NCBI Taxonomy" id="303371"/>
    <lineage>
        <taxon>Eukaryota</taxon>
        <taxon>Sar</taxon>
        <taxon>Stramenopiles</taxon>
        <taxon>Ochrophyta</taxon>
        <taxon>PX clade</taxon>
        <taxon>Xanthophyceae</taxon>
        <taxon>Tribonematales</taxon>
        <taxon>Tribonemataceae</taxon>
        <taxon>Tribonema</taxon>
    </lineage>
</organism>